<evidence type="ECO:0000256" key="1">
    <source>
        <dbReference type="SAM" id="MobiDB-lite"/>
    </source>
</evidence>
<evidence type="ECO:0000313" key="3">
    <source>
        <dbReference type="EMBL" id="GHH32288.1"/>
    </source>
</evidence>
<evidence type="ECO:0000313" key="4">
    <source>
        <dbReference type="Proteomes" id="UP000605568"/>
    </source>
</evidence>
<evidence type="ECO:0000259" key="2">
    <source>
        <dbReference type="Pfam" id="PF00561"/>
    </source>
</evidence>
<dbReference type="Proteomes" id="UP000605568">
    <property type="component" value="Unassembled WGS sequence"/>
</dbReference>
<dbReference type="SUPFAM" id="SSF53474">
    <property type="entry name" value="alpha/beta-Hydrolases"/>
    <property type="match status" value="1"/>
</dbReference>
<dbReference type="InterPro" id="IPR000073">
    <property type="entry name" value="AB_hydrolase_1"/>
</dbReference>
<dbReference type="Pfam" id="PF00561">
    <property type="entry name" value="Abhydrolase_1"/>
    <property type="match status" value="1"/>
</dbReference>
<dbReference type="InterPro" id="IPR029058">
    <property type="entry name" value="AB_hydrolase_fold"/>
</dbReference>
<dbReference type="RefSeq" id="WP_191296618.1">
    <property type="nucleotide sequence ID" value="NZ_BNAR01000002.1"/>
</dbReference>
<feature type="domain" description="AB hydrolase-1" evidence="2">
    <location>
        <begin position="61"/>
        <end position="286"/>
    </location>
</feature>
<reference evidence="4" key="1">
    <citation type="journal article" date="2019" name="Int. J. Syst. Evol. Microbiol.">
        <title>The Global Catalogue of Microorganisms (GCM) 10K type strain sequencing project: providing services to taxonomists for standard genome sequencing and annotation.</title>
        <authorList>
            <consortium name="The Broad Institute Genomics Platform"/>
            <consortium name="The Broad Institute Genome Sequencing Center for Infectious Disease"/>
            <person name="Wu L."/>
            <person name="Ma J."/>
        </authorList>
    </citation>
    <scope>NUCLEOTIDE SEQUENCE [LARGE SCALE GENOMIC DNA]</scope>
    <source>
        <strain evidence="4">CGMCC 4.7367</strain>
    </source>
</reference>
<organism evidence="3 4">
    <name type="scientific">Lentzea cavernae</name>
    <dbReference type="NCBI Taxonomy" id="2020703"/>
    <lineage>
        <taxon>Bacteria</taxon>
        <taxon>Bacillati</taxon>
        <taxon>Actinomycetota</taxon>
        <taxon>Actinomycetes</taxon>
        <taxon>Pseudonocardiales</taxon>
        <taxon>Pseudonocardiaceae</taxon>
        <taxon>Lentzea</taxon>
    </lineage>
</organism>
<dbReference type="PANTHER" id="PTHR43798">
    <property type="entry name" value="MONOACYLGLYCEROL LIPASE"/>
    <property type="match status" value="1"/>
</dbReference>
<dbReference type="PANTHER" id="PTHR43798:SF33">
    <property type="entry name" value="HYDROLASE, PUTATIVE (AFU_ORTHOLOGUE AFUA_2G14860)-RELATED"/>
    <property type="match status" value="1"/>
</dbReference>
<comment type="caution">
    <text evidence="3">The sequence shown here is derived from an EMBL/GenBank/DDBJ whole genome shotgun (WGS) entry which is preliminary data.</text>
</comment>
<accession>A0ABQ3M5N2</accession>
<gene>
    <name evidence="3" type="ORF">GCM10017774_12970</name>
</gene>
<proteinExistence type="predicted"/>
<name>A0ABQ3M5N2_9PSEU</name>
<dbReference type="EMBL" id="BNAR01000002">
    <property type="protein sequence ID" value="GHH32288.1"/>
    <property type="molecule type" value="Genomic_DNA"/>
</dbReference>
<dbReference type="GO" id="GO:0016787">
    <property type="term" value="F:hydrolase activity"/>
    <property type="evidence" value="ECO:0007669"/>
    <property type="project" value="UniProtKB-KW"/>
</dbReference>
<protein>
    <submittedName>
        <fullName evidence="3">Hydrolase</fullName>
    </submittedName>
</protein>
<keyword evidence="4" id="KW-1185">Reference proteome</keyword>
<sequence length="313" mass="33806">MVSDNSDGAAESVGDRLAPGRHTAELDGVRHVYHVAGQGPVCVAHSGGPGIDPGYLRTPLLETGLTMVYLEPAGSGGSALVPGGDYSMPRYAGFVRDLVDHLGLPKAHFLGHSHGGSVGLQFALDHAVRLDKLVVYDGVPTNGPDYVSAATAGMERFLNRFPGRPRAREAHDAWHGMISGAQPIVDDKTYVDVLRRMLPAYFADFWNSTADTAAFERAIGATHDPHRRPSSFDVRDRLSSIDSPTLVLVGEHDFICGPDWAELIADEVPQASLHRLAASAHFAHLEQATEFAASVADFLLTSERTERQPQWIK</sequence>
<keyword evidence="3" id="KW-0378">Hydrolase</keyword>
<dbReference type="InterPro" id="IPR050266">
    <property type="entry name" value="AB_hydrolase_sf"/>
</dbReference>
<feature type="region of interest" description="Disordered" evidence="1">
    <location>
        <begin position="1"/>
        <end position="20"/>
    </location>
</feature>
<dbReference type="Gene3D" id="3.40.50.1820">
    <property type="entry name" value="alpha/beta hydrolase"/>
    <property type="match status" value="1"/>
</dbReference>